<dbReference type="PANTHER" id="PTHR45726:SF3">
    <property type="entry name" value="LEUKOTRIENE A-4 HYDROLASE"/>
    <property type="match status" value="1"/>
</dbReference>
<dbReference type="CDD" id="cd09604">
    <property type="entry name" value="M1_APN_like"/>
    <property type="match status" value="1"/>
</dbReference>
<dbReference type="Pfam" id="PF01433">
    <property type="entry name" value="Peptidase_M1"/>
    <property type="match status" value="1"/>
</dbReference>
<keyword evidence="2" id="KW-0479">Metal-binding</keyword>
<organism evidence="5 6">
    <name type="scientific">Eubacterium pyruvativorans</name>
    <dbReference type="NCBI Taxonomy" id="155865"/>
    <lineage>
        <taxon>Bacteria</taxon>
        <taxon>Bacillati</taxon>
        <taxon>Bacillota</taxon>
        <taxon>Clostridia</taxon>
        <taxon>Eubacteriales</taxon>
        <taxon>Eubacteriaceae</taxon>
        <taxon>Eubacterium</taxon>
    </lineage>
</organism>
<dbReference type="PANTHER" id="PTHR45726">
    <property type="entry name" value="LEUKOTRIENE A-4 HYDROLASE"/>
    <property type="match status" value="1"/>
</dbReference>
<evidence type="ECO:0000259" key="4">
    <source>
        <dbReference type="Pfam" id="PF01433"/>
    </source>
</evidence>
<dbReference type="Gene3D" id="1.10.390.10">
    <property type="entry name" value="Neutral Protease Domain 2"/>
    <property type="match status" value="1"/>
</dbReference>
<dbReference type="InterPro" id="IPR014782">
    <property type="entry name" value="Peptidase_M1_dom"/>
</dbReference>
<feature type="active site" description="Proton donor" evidence="1">
    <location>
        <position position="459"/>
    </location>
</feature>
<feature type="signal peptide" evidence="3">
    <location>
        <begin position="1"/>
        <end position="30"/>
    </location>
</feature>
<comment type="cofactor">
    <cofactor evidence="2">
        <name>Zn(2+)</name>
        <dbReference type="ChEBI" id="CHEBI:29105"/>
    </cofactor>
    <text evidence="2">Binds 1 zinc ion per subunit.</text>
</comment>
<evidence type="ECO:0000256" key="2">
    <source>
        <dbReference type="PIRSR" id="PIRSR634015-3"/>
    </source>
</evidence>
<keyword evidence="2" id="KW-0862">Zinc</keyword>
<keyword evidence="6" id="KW-1185">Reference proteome</keyword>
<dbReference type="SUPFAM" id="SSF55486">
    <property type="entry name" value="Metalloproteases ('zincins'), catalytic domain"/>
    <property type="match status" value="1"/>
</dbReference>
<dbReference type="GO" id="GO:0008237">
    <property type="term" value="F:metallopeptidase activity"/>
    <property type="evidence" value="ECO:0007669"/>
    <property type="project" value="InterPro"/>
</dbReference>
<sequence>MKTMIRRLLTVLLSASLLLGITNAPLIGFADTASPAASASAPAVRAEHYSIQASLDTKKKLLRQTVTMRVANHSGNPLTELCIVNIADGYLRYDRKYYRADVPKSAKTTVGSITAGETSLRYRKDAKDPGVLTVSLGDRAVPAGGTLDVTVKVTTSVPKREDRFGYTGLGKKGTVYNLSFCFPYLSDYQNGKWVHHPYYDDGENRNSAVTDYDVTFRAPASYRVAATGSSETKNGVTSIRARNVRDLAIVACNAFRKDTFTVQGITVNNYWFPNRHGKTKYMDLYRKVCRMVARDSIELYTKHIGPYPYDELDITEGIFGFGFGGMEYPGLVMINGTQEYLAKSRATCDFYAIQNDISHEIGHQWFYASVGNDEYREAWLDEGMASFLQNELYGLSTAPSTAYVDKIEKAPGQTARMRKAFFSDARQQIRYRLKTKEKTYVNIPANRFPKGLGSTTIPYGYGENFISYLYVTMGETKFDAFLQDYYKTYMLGRATTDDFLRVLRRHDNSKKVNDIIGLFIRKS</sequence>
<feature type="chain" id="PRO_5011780010" evidence="3">
    <location>
        <begin position="31"/>
        <end position="523"/>
    </location>
</feature>
<proteinExistence type="predicted"/>
<accession>A0A1I7GHR4</accession>
<feature type="binding site" evidence="2">
    <location>
        <position position="363"/>
    </location>
    <ligand>
        <name>Zn(2+)</name>
        <dbReference type="ChEBI" id="CHEBI:29105"/>
        <note>catalytic</note>
    </ligand>
</feature>
<protein>
    <submittedName>
        <fullName evidence="5">Peptidase family M1</fullName>
    </submittedName>
</protein>
<dbReference type="EMBL" id="FPBT01000007">
    <property type="protein sequence ID" value="SFU47861.1"/>
    <property type="molecule type" value="Genomic_DNA"/>
</dbReference>
<dbReference type="OrthoDB" id="9814383at2"/>
<evidence type="ECO:0000313" key="6">
    <source>
        <dbReference type="Proteomes" id="UP000198817"/>
    </source>
</evidence>
<dbReference type="InterPro" id="IPR027268">
    <property type="entry name" value="Peptidase_M4/M1_CTD_sf"/>
</dbReference>
<evidence type="ECO:0000256" key="3">
    <source>
        <dbReference type="SAM" id="SignalP"/>
    </source>
</evidence>
<dbReference type="AlphaFoldDB" id="A0A1I7GHR4"/>
<dbReference type="Proteomes" id="UP000198817">
    <property type="component" value="Unassembled WGS sequence"/>
</dbReference>
<dbReference type="STRING" id="155865.SAMN05216515_1091"/>
<gene>
    <name evidence="5" type="ORF">SAMN05216508_1071</name>
</gene>
<dbReference type="RefSeq" id="WP_090470750.1">
    <property type="nucleotide sequence ID" value="NZ_FOWF01000009.1"/>
</dbReference>
<dbReference type="GO" id="GO:0008270">
    <property type="term" value="F:zinc ion binding"/>
    <property type="evidence" value="ECO:0007669"/>
    <property type="project" value="InterPro"/>
</dbReference>
<feature type="active site" description="Proton acceptor" evidence="1">
    <location>
        <position position="360"/>
    </location>
</feature>
<reference evidence="5 6" key="1">
    <citation type="submission" date="2016-10" db="EMBL/GenBank/DDBJ databases">
        <authorList>
            <person name="de Groot N.N."/>
        </authorList>
    </citation>
    <scope>NUCLEOTIDE SEQUENCE [LARGE SCALE GENOMIC DNA]</scope>
    <source>
        <strain evidence="5 6">KHGC13</strain>
    </source>
</reference>
<feature type="domain" description="Peptidase M1 membrane alanine aminopeptidase" evidence="4">
    <location>
        <begin position="299"/>
        <end position="515"/>
    </location>
</feature>
<name>A0A1I7GHR4_9FIRM</name>
<dbReference type="InterPro" id="IPR034015">
    <property type="entry name" value="M1_LTA4H"/>
</dbReference>
<evidence type="ECO:0000313" key="5">
    <source>
        <dbReference type="EMBL" id="SFU47861.1"/>
    </source>
</evidence>
<keyword evidence="3" id="KW-0732">Signal</keyword>
<feature type="binding site" evidence="2">
    <location>
        <position position="359"/>
    </location>
    <ligand>
        <name>Zn(2+)</name>
        <dbReference type="ChEBI" id="CHEBI:29105"/>
        <note>catalytic</note>
    </ligand>
</feature>
<evidence type="ECO:0000256" key="1">
    <source>
        <dbReference type="PIRSR" id="PIRSR634015-1"/>
    </source>
</evidence>
<feature type="binding site" evidence="2">
    <location>
        <position position="382"/>
    </location>
    <ligand>
        <name>Zn(2+)</name>
        <dbReference type="ChEBI" id="CHEBI:29105"/>
        <note>catalytic</note>
    </ligand>
</feature>